<dbReference type="GO" id="GO:0045944">
    <property type="term" value="P:positive regulation of transcription by RNA polymerase II"/>
    <property type="evidence" value="ECO:0007669"/>
    <property type="project" value="TreeGrafter"/>
</dbReference>
<feature type="region of interest" description="Disordered" evidence="8">
    <location>
        <begin position="846"/>
        <end position="868"/>
    </location>
</feature>
<dbReference type="SMART" id="SM00066">
    <property type="entry name" value="GAL4"/>
    <property type="match status" value="1"/>
</dbReference>
<name>A0A6A6ZBF5_9PLEO</name>
<evidence type="ECO:0000313" key="11">
    <source>
        <dbReference type="Proteomes" id="UP000799424"/>
    </source>
</evidence>
<comment type="subcellular location">
    <subcellularLocation>
        <location evidence="1">Nucleus</location>
    </subcellularLocation>
</comment>
<keyword evidence="3" id="KW-0862">Zinc</keyword>
<proteinExistence type="predicted"/>
<feature type="region of interest" description="Disordered" evidence="8">
    <location>
        <begin position="691"/>
        <end position="724"/>
    </location>
</feature>
<feature type="compositionally biased region" description="Polar residues" evidence="8">
    <location>
        <begin position="1"/>
        <end position="28"/>
    </location>
</feature>
<keyword evidence="11" id="KW-1185">Reference proteome</keyword>
<feature type="compositionally biased region" description="Low complexity" evidence="8">
    <location>
        <begin position="193"/>
        <end position="204"/>
    </location>
</feature>
<dbReference type="OrthoDB" id="1924787at2759"/>
<dbReference type="CDD" id="cd00067">
    <property type="entry name" value="GAL4"/>
    <property type="match status" value="1"/>
</dbReference>
<feature type="compositionally biased region" description="Low complexity" evidence="8">
    <location>
        <begin position="351"/>
        <end position="362"/>
    </location>
</feature>
<keyword evidence="4" id="KW-0805">Transcription regulation</keyword>
<reference evidence="10" key="1">
    <citation type="journal article" date="2020" name="Stud. Mycol.">
        <title>101 Dothideomycetes genomes: a test case for predicting lifestyles and emergence of pathogens.</title>
        <authorList>
            <person name="Haridas S."/>
            <person name="Albert R."/>
            <person name="Binder M."/>
            <person name="Bloem J."/>
            <person name="Labutti K."/>
            <person name="Salamov A."/>
            <person name="Andreopoulos B."/>
            <person name="Baker S."/>
            <person name="Barry K."/>
            <person name="Bills G."/>
            <person name="Bluhm B."/>
            <person name="Cannon C."/>
            <person name="Castanera R."/>
            <person name="Culley D."/>
            <person name="Daum C."/>
            <person name="Ezra D."/>
            <person name="Gonzalez J."/>
            <person name="Henrissat B."/>
            <person name="Kuo A."/>
            <person name="Liang C."/>
            <person name="Lipzen A."/>
            <person name="Lutzoni F."/>
            <person name="Magnuson J."/>
            <person name="Mondo S."/>
            <person name="Nolan M."/>
            <person name="Ohm R."/>
            <person name="Pangilinan J."/>
            <person name="Park H.-J."/>
            <person name="Ramirez L."/>
            <person name="Alfaro M."/>
            <person name="Sun H."/>
            <person name="Tritt A."/>
            <person name="Yoshinaga Y."/>
            <person name="Zwiers L.-H."/>
            <person name="Turgeon B."/>
            <person name="Goodwin S."/>
            <person name="Spatafora J."/>
            <person name="Crous P."/>
            <person name="Grigoriev I."/>
        </authorList>
    </citation>
    <scope>NUCLEOTIDE SEQUENCE</scope>
    <source>
        <strain evidence="10">CBS 113818</strain>
    </source>
</reference>
<dbReference type="PROSITE" id="PS50048">
    <property type="entry name" value="ZN2_CY6_FUNGAL_2"/>
    <property type="match status" value="1"/>
</dbReference>
<dbReference type="AlphaFoldDB" id="A0A6A6ZBF5"/>
<dbReference type="GO" id="GO:0043565">
    <property type="term" value="F:sequence-specific DNA binding"/>
    <property type="evidence" value="ECO:0007669"/>
    <property type="project" value="TreeGrafter"/>
</dbReference>
<feature type="compositionally biased region" description="Basic and acidic residues" evidence="8">
    <location>
        <begin position="318"/>
        <end position="345"/>
    </location>
</feature>
<sequence>MSNANTVTTHDDQNISSLTSSDTASTQNSLLGSPRRGRLRVTSEKSSAIGKLRTNSKIIKRGSGGRDRIAQACDRCRARKIRCDGLLHGCTPCGKAGVGCVTTKGRRACYPGGYTKLLEEQVELLQAKTRELEDQLDKANQTFPPSPVSYTSPLLQPRTDPEEDTATLSKRPQKRQRTGQPQLAEGNGNEVVTETSRTAHTSSSHTITAYESITNASELASKTAAQKALTKWIQVIEPHRRLKFGPYHHLLPEEALTRGSETPRWWPKNVRYSEPTRHNLSELRGIATGIKEEVIRKRTAISYETREDLTASGLKQPSETHCDNETKEGHKVTNRGMEEEQKEKSIPTLNSTVSTHSVSFSTAPTGARPASTVPSASLLPCASSNFEKEEATLSQRSRQNRQRTITDADAPSLQSTSPLFHVAESGLETRLGQTQLPCNVQADDVAALHLPEENFQHSDTRAITNPTAPYSQFNFSALQLSGPGSTNGCMPAYFSNECMPAYFSNDSCAEVDSNNAPSALHWTPGFATEQNFPYEGDALQGTSEQTSHDTESFNFRQPATHTHAAAASASLYFVTNEQNIELAQRLRDYDAALSSTVRCGKNNTMPQARTPALALESKTPLTSQDTALPSRQPSTEHTLEVMKEKGKTLKSFKRMQPTFVIKQPITSVDLQFLDYNNPEKDNTVREQARSWVNDQKHKDITLSSDSAPDSKAGRKRRCTSTNVDAPYSSSRLVESYIAVPGPTSLQMAAMIPDQLQPLTVPPLQQQAHAHLPRPPAYPVDGNTPMSIGEGIDASTPLTQDELYSVAEPPEYTLDSICGVRNEFNTIRFHEESVDGAHRDETLQPRSTYAPTSQTSITRAMGSRSASTESWASISTQSFGRLNNSSSFEDEAVIQGITASEQQNSLSMCFETSIWTDICNIDEVETSPRYHEGIVQQSQERYVQQNLKPPEMPTSTPSARLELFGYVPRGGLHLFDT</sequence>
<feature type="region of interest" description="Disordered" evidence="8">
    <location>
        <begin position="1"/>
        <end position="47"/>
    </location>
</feature>
<dbReference type="GO" id="GO:0005634">
    <property type="term" value="C:nucleus"/>
    <property type="evidence" value="ECO:0007669"/>
    <property type="project" value="UniProtKB-SubCell"/>
</dbReference>
<dbReference type="InterPro" id="IPR001138">
    <property type="entry name" value="Zn2Cys6_DnaBD"/>
</dbReference>
<dbReference type="SUPFAM" id="SSF57701">
    <property type="entry name" value="Zn2/Cys6 DNA-binding domain"/>
    <property type="match status" value="1"/>
</dbReference>
<dbReference type="InterPro" id="IPR036864">
    <property type="entry name" value="Zn2-C6_fun-type_DNA-bd_sf"/>
</dbReference>
<feature type="region of interest" description="Disordered" evidence="8">
    <location>
        <begin position="388"/>
        <end position="417"/>
    </location>
</feature>
<feature type="compositionally biased region" description="Basic and acidic residues" evidence="8">
    <location>
        <begin position="691"/>
        <end position="700"/>
    </location>
</feature>
<keyword evidence="7" id="KW-0539">Nucleus</keyword>
<dbReference type="Gene3D" id="4.10.240.10">
    <property type="entry name" value="Zn(2)-C6 fungal-type DNA-binding domain"/>
    <property type="match status" value="1"/>
</dbReference>
<evidence type="ECO:0000256" key="7">
    <source>
        <dbReference type="ARBA" id="ARBA00023242"/>
    </source>
</evidence>
<keyword evidence="2" id="KW-0479">Metal-binding</keyword>
<evidence type="ECO:0000256" key="4">
    <source>
        <dbReference type="ARBA" id="ARBA00023015"/>
    </source>
</evidence>
<dbReference type="InterPro" id="IPR052202">
    <property type="entry name" value="Yeast_MetPath_Reg"/>
</dbReference>
<evidence type="ECO:0000256" key="3">
    <source>
        <dbReference type="ARBA" id="ARBA00022833"/>
    </source>
</evidence>
<feature type="region of interest" description="Disordered" evidence="8">
    <location>
        <begin position="138"/>
        <end position="204"/>
    </location>
</feature>
<feature type="compositionally biased region" description="Polar residues" evidence="8">
    <location>
        <begin position="392"/>
        <end position="405"/>
    </location>
</feature>
<keyword evidence="6" id="KW-0804">Transcription</keyword>
<dbReference type="GO" id="GO:0008270">
    <property type="term" value="F:zinc ion binding"/>
    <property type="evidence" value="ECO:0007669"/>
    <property type="project" value="InterPro"/>
</dbReference>
<dbReference type="Proteomes" id="UP000799424">
    <property type="component" value="Unassembled WGS sequence"/>
</dbReference>
<dbReference type="PANTHER" id="PTHR47782:SF1">
    <property type="entry name" value="PYRIMIDINE PATHWAY REGULATORY PROTEIN 1"/>
    <property type="match status" value="1"/>
</dbReference>
<dbReference type="PANTHER" id="PTHR47782">
    <property type="entry name" value="ZN(II)2CYS6 TRANSCRIPTION FACTOR (EUROFUNG)-RELATED"/>
    <property type="match status" value="1"/>
</dbReference>
<feature type="domain" description="Zn(2)-C6 fungal-type" evidence="9">
    <location>
        <begin position="72"/>
        <end position="102"/>
    </location>
</feature>
<dbReference type="PROSITE" id="PS00463">
    <property type="entry name" value="ZN2_CY6_FUNGAL_1"/>
    <property type="match status" value="1"/>
</dbReference>
<dbReference type="Pfam" id="PF00172">
    <property type="entry name" value="Zn_clus"/>
    <property type="match status" value="1"/>
</dbReference>
<dbReference type="GO" id="GO:0000981">
    <property type="term" value="F:DNA-binding transcription factor activity, RNA polymerase II-specific"/>
    <property type="evidence" value="ECO:0007669"/>
    <property type="project" value="InterPro"/>
</dbReference>
<evidence type="ECO:0000256" key="2">
    <source>
        <dbReference type="ARBA" id="ARBA00022723"/>
    </source>
</evidence>
<evidence type="ECO:0000256" key="8">
    <source>
        <dbReference type="SAM" id="MobiDB-lite"/>
    </source>
</evidence>
<dbReference type="EMBL" id="MU006258">
    <property type="protein sequence ID" value="KAF2818178.1"/>
    <property type="molecule type" value="Genomic_DNA"/>
</dbReference>
<evidence type="ECO:0000256" key="1">
    <source>
        <dbReference type="ARBA" id="ARBA00004123"/>
    </source>
</evidence>
<feature type="region of interest" description="Disordered" evidence="8">
    <location>
        <begin position="308"/>
        <end position="376"/>
    </location>
</feature>
<evidence type="ECO:0000313" key="10">
    <source>
        <dbReference type="EMBL" id="KAF2818178.1"/>
    </source>
</evidence>
<evidence type="ECO:0000256" key="5">
    <source>
        <dbReference type="ARBA" id="ARBA00023125"/>
    </source>
</evidence>
<gene>
    <name evidence="10" type="ORF">CC86DRAFT_472983</name>
</gene>
<protein>
    <recommendedName>
        <fullName evidence="9">Zn(2)-C6 fungal-type domain-containing protein</fullName>
    </recommendedName>
</protein>
<keyword evidence="5" id="KW-0238">DNA-binding</keyword>
<accession>A0A6A6ZBF5</accession>
<evidence type="ECO:0000259" key="9">
    <source>
        <dbReference type="PROSITE" id="PS50048"/>
    </source>
</evidence>
<organism evidence="10 11">
    <name type="scientific">Ophiobolus disseminans</name>
    <dbReference type="NCBI Taxonomy" id="1469910"/>
    <lineage>
        <taxon>Eukaryota</taxon>
        <taxon>Fungi</taxon>
        <taxon>Dikarya</taxon>
        <taxon>Ascomycota</taxon>
        <taxon>Pezizomycotina</taxon>
        <taxon>Dothideomycetes</taxon>
        <taxon>Pleosporomycetidae</taxon>
        <taxon>Pleosporales</taxon>
        <taxon>Pleosporineae</taxon>
        <taxon>Phaeosphaeriaceae</taxon>
        <taxon>Ophiobolus</taxon>
    </lineage>
</organism>
<feature type="compositionally biased region" description="Polar residues" evidence="8">
    <location>
        <begin position="138"/>
        <end position="154"/>
    </location>
</feature>
<evidence type="ECO:0000256" key="6">
    <source>
        <dbReference type="ARBA" id="ARBA00023163"/>
    </source>
</evidence>